<reference evidence="1" key="1">
    <citation type="submission" date="2017-02" db="EMBL/GenBank/DDBJ databases">
        <title>Genome sequence of Serratia marcescens phage BF.</title>
        <authorList>
            <person name="Casey E."/>
            <person name="Fitzgerald B."/>
            <person name="Mahony J."/>
            <person name="Lugli G."/>
            <person name="Ventura M."/>
            <person name="van Sinderen D."/>
        </authorList>
    </citation>
    <scope>NUCLEOTIDE SEQUENCE [LARGE SCALE GENOMIC DNA]</scope>
</reference>
<evidence type="ECO:0000313" key="1">
    <source>
        <dbReference type="EMBL" id="AQW88699.1"/>
    </source>
</evidence>
<sequence length="177" mass="20532">MSVSKSDFERIYQDCETIEEWHTRSTPLINEIKTTSTELELDELSSWLQVMYQRLSLKQPVQHEFYKEVNSVKTSYCTIHMAGDYDTAVSHAREYTFNHGACFQITKCDYVYTGGKESGITARVLCYPRFPKTDRQLLDEAKEFAFGLAEKLCQKSFTIETSTDTIYFQSNKNLHGK</sequence>
<gene>
    <name evidence="1" type="ORF">BF_0174</name>
</gene>
<dbReference type="EMBL" id="KY630187">
    <property type="protein sequence ID" value="AQW88699.1"/>
    <property type="molecule type" value="Genomic_DNA"/>
</dbReference>
<organism evidence="1 2">
    <name type="scientific">Serratia phage BF</name>
    <dbReference type="NCBI Taxonomy" id="1962671"/>
    <lineage>
        <taxon>Viruses</taxon>
        <taxon>Duplodnaviria</taxon>
        <taxon>Heunggongvirae</taxon>
        <taxon>Uroviricota</taxon>
        <taxon>Caudoviricetes</taxon>
        <taxon>Eneladusvirus</taxon>
        <taxon>Eneladusvirus BF</taxon>
    </lineage>
</organism>
<dbReference type="OrthoDB" id="26516at10239"/>
<dbReference type="Proteomes" id="UP000221837">
    <property type="component" value="Genome"/>
</dbReference>
<name>A0A1S6UBA1_9CAUD</name>
<keyword evidence="2" id="KW-1185">Reference proteome</keyword>
<evidence type="ECO:0000313" key="2">
    <source>
        <dbReference type="Proteomes" id="UP000221837"/>
    </source>
</evidence>
<protein>
    <submittedName>
        <fullName evidence="1">Uncharacterized protein</fullName>
    </submittedName>
</protein>
<accession>A0A1S6UBA1</accession>
<proteinExistence type="predicted"/>